<keyword evidence="5" id="KW-1185">Reference proteome</keyword>
<dbReference type="Pfam" id="PF00640">
    <property type="entry name" value="PID"/>
    <property type="match status" value="1"/>
</dbReference>
<evidence type="ECO:0000256" key="3">
    <source>
        <dbReference type="SAM" id="MobiDB-lite"/>
    </source>
</evidence>
<evidence type="ECO:0000313" key="6">
    <source>
        <dbReference type="WBParaSite" id="PSAMB.scaffold7254size7945.g29819.t1"/>
    </source>
</evidence>
<dbReference type="FunFam" id="2.30.29.30:FF:000486">
    <property type="entry name" value="Numb-related protein 1"/>
    <property type="match status" value="1"/>
</dbReference>
<sequence>MDRIRRSFRDSFRRRGSKDRNGSGAATAVTGSSDSTKPQLWQQDEAAVRAGTCNFHVKYLGCVEVFESRGMQICEEALKVLRVSSTQRRRNVRGVLYVSGDGLRVVDGENNRGLIVDQTIEKVSFCAPDRNHEKGFAYICRDGTSRRWMCHGFHASKETGERLSHAVGCAFAVCLEKKQKRDRDGAQVGQTSATGTKSADGTPQASSVDGKFQSVGSFRRQLSLTERLQDPQTAILPTEPPAPAPAAIAANLHAKPRPAPNPSLFERQGSLRAPSGSAPFRRQYSLRISDLPSTVHRQQAVGVMPGARVSAIPELDESLLNHHQQQYQQQQQQQQHFANGPLSVSATHTPQRGQFSRAETWSESSDWPGSFQDSPSHPSLYNSPARSKADEWLEHTLKSSLSLGGQSPPPQSNSGADFHAPVGLAGVSGPPPMQPPPPLPPLVEQPAECDVFGLPAFNPLPQSTVQQNGFQPFESPAPQPPVADVDPFDAKWKAFDRANTNPFNSESTSVDI</sequence>
<dbReference type="CDD" id="cd01268">
    <property type="entry name" value="PTB_Numb"/>
    <property type="match status" value="1"/>
</dbReference>
<dbReference type="PANTHER" id="PTHR47368">
    <property type="entry name" value="NUMB"/>
    <property type="match status" value="1"/>
</dbReference>
<evidence type="ECO:0000256" key="2">
    <source>
        <dbReference type="ARBA" id="ARBA00022553"/>
    </source>
</evidence>
<name>A0A914X8S4_9BILA</name>
<dbReference type="InterPro" id="IPR010449">
    <property type="entry name" value="Numb_domain"/>
</dbReference>
<keyword evidence="2" id="KW-0597">Phosphoprotein</keyword>
<dbReference type="GO" id="GO:0005737">
    <property type="term" value="C:cytoplasm"/>
    <property type="evidence" value="ECO:0007669"/>
    <property type="project" value="TreeGrafter"/>
</dbReference>
<dbReference type="InterPro" id="IPR011993">
    <property type="entry name" value="PH-like_dom_sf"/>
</dbReference>
<evidence type="ECO:0000259" key="4">
    <source>
        <dbReference type="PROSITE" id="PS01179"/>
    </source>
</evidence>
<dbReference type="InterPro" id="IPR006020">
    <property type="entry name" value="PTB/PI_dom"/>
</dbReference>
<feature type="compositionally biased region" description="Polar residues" evidence="3">
    <location>
        <begin position="188"/>
        <end position="207"/>
    </location>
</feature>
<reference evidence="6" key="1">
    <citation type="submission" date="2022-11" db="UniProtKB">
        <authorList>
            <consortium name="WormBaseParasite"/>
        </authorList>
    </citation>
    <scope>IDENTIFICATION</scope>
</reference>
<organism evidence="5 6">
    <name type="scientific">Plectus sambesii</name>
    <dbReference type="NCBI Taxonomy" id="2011161"/>
    <lineage>
        <taxon>Eukaryota</taxon>
        <taxon>Metazoa</taxon>
        <taxon>Ecdysozoa</taxon>
        <taxon>Nematoda</taxon>
        <taxon>Chromadorea</taxon>
        <taxon>Plectida</taxon>
        <taxon>Plectina</taxon>
        <taxon>Plectoidea</taxon>
        <taxon>Plectidae</taxon>
        <taxon>Plectus</taxon>
    </lineage>
</organism>
<feature type="region of interest" description="Disordered" evidence="3">
    <location>
        <begin position="182"/>
        <end position="212"/>
    </location>
</feature>
<feature type="compositionally biased region" description="Polar residues" evidence="3">
    <location>
        <begin position="460"/>
        <end position="470"/>
    </location>
</feature>
<protein>
    <submittedName>
        <fullName evidence="6">PID domain-containing protein</fullName>
    </submittedName>
</protein>
<keyword evidence="1" id="KW-0217">Developmental protein</keyword>
<dbReference type="SUPFAM" id="SSF50729">
    <property type="entry name" value="PH domain-like"/>
    <property type="match status" value="1"/>
</dbReference>
<dbReference type="SMART" id="SM00462">
    <property type="entry name" value="PTB"/>
    <property type="match status" value="1"/>
</dbReference>
<dbReference type="Proteomes" id="UP000887566">
    <property type="component" value="Unplaced"/>
</dbReference>
<feature type="region of interest" description="Disordered" evidence="3">
    <location>
        <begin position="1"/>
        <end position="39"/>
    </location>
</feature>
<accession>A0A914X8S4</accession>
<evidence type="ECO:0000313" key="5">
    <source>
        <dbReference type="Proteomes" id="UP000887566"/>
    </source>
</evidence>
<proteinExistence type="predicted"/>
<dbReference type="WBParaSite" id="PSAMB.scaffold7254size7945.g29819.t1">
    <property type="protein sequence ID" value="PSAMB.scaffold7254size7945.g29819.t1"/>
    <property type="gene ID" value="PSAMB.scaffold7254size7945.g29819"/>
</dbReference>
<dbReference type="Pfam" id="PF06311">
    <property type="entry name" value="NumbF"/>
    <property type="match status" value="1"/>
</dbReference>
<dbReference type="Gene3D" id="2.30.29.30">
    <property type="entry name" value="Pleckstrin-homology domain (PH domain)/Phosphotyrosine-binding domain (PTB)"/>
    <property type="match status" value="1"/>
</dbReference>
<feature type="compositionally biased region" description="Polar residues" evidence="3">
    <location>
        <begin position="342"/>
        <end position="385"/>
    </location>
</feature>
<evidence type="ECO:0000256" key="1">
    <source>
        <dbReference type="ARBA" id="ARBA00022473"/>
    </source>
</evidence>
<feature type="compositionally biased region" description="Polar residues" evidence="3">
    <location>
        <begin position="29"/>
        <end position="39"/>
    </location>
</feature>
<dbReference type="PANTHER" id="PTHR47368:SF2">
    <property type="entry name" value="PID DOMAIN-CONTAINING PROTEIN"/>
    <property type="match status" value="1"/>
</dbReference>
<feature type="compositionally biased region" description="Pro residues" evidence="3">
    <location>
        <begin position="429"/>
        <end position="443"/>
    </location>
</feature>
<feature type="region of interest" description="Disordered" evidence="3">
    <location>
        <begin position="400"/>
        <end position="486"/>
    </location>
</feature>
<dbReference type="AlphaFoldDB" id="A0A914X8S4"/>
<dbReference type="InterPro" id="IPR016698">
    <property type="entry name" value="Numb/numb-like"/>
</dbReference>
<feature type="compositionally biased region" description="Low complexity" evidence="3">
    <location>
        <begin position="324"/>
        <end position="335"/>
    </location>
</feature>
<feature type="region of interest" description="Disordered" evidence="3">
    <location>
        <begin position="322"/>
        <end position="387"/>
    </location>
</feature>
<dbReference type="PROSITE" id="PS01179">
    <property type="entry name" value="PID"/>
    <property type="match status" value="1"/>
</dbReference>
<feature type="compositionally biased region" description="Basic and acidic residues" evidence="3">
    <location>
        <begin position="1"/>
        <end position="21"/>
    </location>
</feature>
<feature type="domain" description="PID" evidence="4">
    <location>
        <begin position="53"/>
        <end position="199"/>
    </location>
</feature>